<accession>A0A2W0HHQ6</accession>
<protein>
    <submittedName>
        <fullName evidence="1">Short-chain dehydrogenase</fullName>
    </submittedName>
</protein>
<dbReference type="RefSeq" id="WP_110520253.1">
    <property type="nucleotide sequence ID" value="NZ_PDOF01000002.1"/>
</dbReference>
<dbReference type="SUPFAM" id="SSF51735">
    <property type="entry name" value="NAD(P)-binding Rossmann-fold domains"/>
    <property type="match status" value="1"/>
</dbReference>
<name>A0A2W0HHQ6_9BACI</name>
<dbReference type="Gene3D" id="3.40.50.720">
    <property type="entry name" value="NAD(P)-binding Rossmann-like Domain"/>
    <property type="match status" value="1"/>
</dbReference>
<dbReference type="AlphaFoldDB" id="A0A2W0HHQ6"/>
<reference evidence="1 2" key="1">
    <citation type="submission" date="2017-10" db="EMBL/GenBank/DDBJ databases">
        <title>Bacillus sp. nov., a halophilic bacterium isolated from a Yangshapao Lake.</title>
        <authorList>
            <person name="Wang H."/>
        </authorList>
    </citation>
    <scope>NUCLEOTIDE SEQUENCE [LARGE SCALE GENOMIC DNA]</scope>
    <source>
        <strain evidence="1 2">YSP-3</strain>
    </source>
</reference>
<evidence type="ECO:0000313" key="1">
    <source>
        <dbReference type="EMBL" id="PYZ96502.1"/>
    </source>
</evidence>
<gene>
    <name evidence="1" type="ORF">CR205_12350</name>
</gene>
<keyword evidence="2" id="KW-1185">Reference proteome</keyword>
<proteinExistence type="predicted"/>
<organism evidence="1 2">
    <name type="scientific">Alteribacter lacisalsi</name>
    <dbReference type="NCBI Taxonomy" id="2045244"/>
    <lineage>
        <taxon>Bacteria</taxon>
        <taxon>Bacillati</taxon>
        <taxon>Bacillota</taxon>
        <taxon>Bacilli</taxon>
        <taxon>Bacillales</taxon>
        <taxon>Bacillaceae</taxon>
        <taxon>Alteribacter</taxon>
    </lineage>
</organism>
<dbReference type="InterPro" id="IPR036291">
    <property type="entry name" value="NAD(P)-bd_dom_sf"/>
</dbReference>
<dbReference type="OrthoDB" id="7922774at2"/>
<comment type="caution">
    <text evidence="1">The sequence shown here is derived from an EMBL/GenBank/DDBJ whole genome shotgun (WGS) entry which is preliminary data.</text>
</comment>
<evidence type="ECO:0000313" key="2">
    <source>
        <dbReference type="Proteomes" id="UP000248066"/>
    </source>
</evidence>
<dbReference type="Proteomes" id="UP000248066">
    <property type="component" value="Unassembled WGS sequence"/>
</dbReference>
<sequence length="183" mass="20362">MKHAIVIGGTGMLQEASAWLNRQGYQLSVVARNEARLASLGRILEDPEAYTPVSLDYKNTEVLREAVRNLQKKHSPADLIVAWIHSTAPGALRAVIREVDQQQSSDWRLIHVLGSSTSLEAIRQKIDVPASCAYQQVQLGFVRENSRSRWLTHREISQAVIGSMGSNNAVTVVGILEPWEERP</sequence>
<dbReference type="EMBL" id="PDOF01000002">
    <property type="protein sequence ID" value="PYZ96502.1"/>
    <property type="molecule type" value="Genomic_DNA"/>
</dbReference>
<dbReference type="NCBIfam" id="NF006168">
    <property type="entry name" value="PRK08309.1"/>
    <property type="match status" value="1"/>
</dbReference>